<keyword evidence="2" id="KW-1133">Transmembrane helix</keyword>
<dbReference type="Proteomes" id="UP000054097">
    <property type="component" value="Unassembled WGS sequence"/>
</dbReference>
<feature type="region of interest" description="Disordered" evidence="1">
    <location>
        <begin position="314"/>
        <end position="343"/>
    </location>
</feature>
<reference evidence="5" key="2">
    <citation type="submission" date="2015-01" db="EMBL/GenBank/DDBJ databases">
        <title>Evolutionary Origins and Diversification of the Mycorrhizal Mutualists.</title>
        <authorList>
            <consortium name="DOE Joint Genome Institute"/>
            <consortium name="Mycorrhizal Genomics Consortium"/>
            <person name="Kohler A."/>
            <person name="Kuo A."/>
            <person name="Nagy L.G."/>
            <person name="Floudas D."/>
            <person name="Copeland A."/>
            <person name="Barry K.W."/>
            <person name="Cichocki N."/>
            <person name="Veneault-Fourrey C."/>
            <person name="LaButti K."/>
            <person name="Lindquist E.A."/>
            <person name="Lipzen A."/>
            <person name="Lundell T."/>
            <person name="Morin E."/>
            <person name="Murat C."/>
            <person name="Riley R."/>
            <person name="Ohm R."/>
            <person name="Sun H."/>
            <person name="Tunlid A."/>
            <person name="Henrissat B."/>
            <person name="Grigoriev I.V."/>
            <person name="Hibbett D.S."/>
            <person name="Martin F."/>
        </authorList>
    </citation>
    <scope>NUCLEOTIDE SEQUENCE [LARGE SCALE GENOMIC DNA]</scope>
    <source>
        <strain evidence="5">MAFF 305830</strain>
    </source>
</reference>
<feature type="transmembrane region" description="Helical" evidence="2">
    <location>
        <begin position="73"/>
        <end position="93"/>
    </location>
</feature>
<evidence type="ECO:0000256" key="1">
    <source>
        <dbReference type="SAM" id="MobiDB-lite"/>
    </source>
</evidence>
<dbReference type="Pfam" id="PF20151">
    <property type="entry name" value="DUF6533"/>
    <property type="match status" value="1"/>
</dbReference>
<evidence type="ECO:0000256" key="2">
    <source>
        <dbReference type="SAM" id="Phobius"/>
    </source>
</evidence>
<accession>A0A0C3BII1</accession>
<keyword evidence="2" id="KW-0472">Membrane</keyword>
<dbReference type="STRING" id="933852.A0A0C3BII1"/>
<dbReference type="OrthoDB" id="3258294at2759"/>
<feature type="domain" description="DUF6533" evidence="3">
    <location>
        <begin position="41"/>
        <end position="83"/>
    </location>
</feature>
<dbReference type="EMBL" id="KN824281">
    <property type="protein sequence ID" value="KIM31944.1"/>
    <property type="molecule type" value="Genomic_DNA"/>
</dbReference>
<sequence>MSTSANSTAIGEDSGSTGPGDGHDFELAFVFAGYVDAQRLAIAFLTWVVWDLLITADDMIELFWNAKWTIAKVVYVINFYAALITTIAILLMLAMPFPTDVLCNVVPWIELAGSAVLLALIGFAMIIRVYALWNRDKRILTTVLTLCCLHIVCYIIIIGYAYGKGSMMAATPPFTGCVIVFGFTTIWPIFIPSLVFETVIASLIIYKTWYFATREHSRTPLYTTLFQDGLIYYIAIILSQVLALVCFQVPSTLTIPVLRSYSTFPVAAVACNRLFIRLQRLLVSKSKGQSGFSTADFWTEDFWSSVAPELTYGSSGTDSEANTRLPHRPTAHPTRVGTATNDGFTHIHNSKDLDYEIGMEPLRR</sequence>
<dbReference type="InterPro" id="IPR045340">
    <property type="entry name" value="DUF6533"/>
</dbReference>
<keyword evidence="2" id="KW-0812">Transmembrane</keyword>
<feature type="transmembrane region" description="Helical" evidence="2">
    <location>
        <begin position="189"/>
        <end position="209"/>
    </location>
</feature>
<evidence type="ECO:0000259" key="3">
    <source>
        <dbReference type="Pfam" id="PF20151"/>
    </source>
</evidence>
<feature type="transmembrane region" description="Helical" evidence="2">
    <location>
        <begin position="139"/>
        <end position="162"/>
    </location>
</feature>
<protein>
    <recommendedName>
        <fullName evidence="3">DUF6533 domain-containing protein</fullName>
    </recommendedName>
</protein>
<dbReference type="AlphaFoldDB" id="A0A0C3BII1"/>
<reference evidence="4 5" key="1">
    <citation type="submission" date="2014-04" db="EMBL/GenBank/DDBJ databases">
        <authorList>
            <consortium name="DOE Joint Genome Institute"/>
            <person name="Kuo A."/>
            <person name="Zuccaro A."/>
            <person name="Kohler A."/>
            <person name="Nagy L.G."/>
            <person name="Floudas D."/>
            <person name="Copeland A."/>
            <person name="Barry K.W."/>
            <person name="Cichocki N."/>
            <person name="Veneault-Fourrey C."/>
            <person name="LaButti K."/>
            <person name="Lindquist E.A."/>
            <person name="Lipzen A."/>
            <person name="Lundell T."/>
            <person name="Morin E."/>
            <person name="Murat C."/>
            <person name="Sun H."/>
            <person name="Tunlid A."/>
            <person name="Henrissat B."/>
            <person name="Grigoriev I.V."/>
            <person name="Hibbett D.S."/>
            <person name="Martin F."/>
            <person name="Nordberg H.P."/>
            <person name="Cantor M.N."/>
            <person name="Hua S.X."/>
        </authorList>
    </citation>
    <scope>NUCLEOTIDE SEQUENCE [LARGE SCALE GENOMIC DNA]</scope>
    <source>
        <strain evidence="4 5">MAFF 305830</strain>
    </source>
</reference>
<proteinExistence type="predicted"/>
<feature type="transmembrane region" description="Helical" evidence="2">
    <location>
        <begin position="230"/>
        <end position="251"/>
    </location>
</feature>
<keyword evidence="5" id="KW-1185">Reference proteome</keyword>
<name>A0A0C3BII1_SERVB</name>
<gene>
    <name evidence="4" type="ORF">M408DRAFT_241167</name>
</gene>
<organism evidence="4 5">
    <name type="scientific">Serendipita vermifera MAFF 305830</name>
    <dbReference type="NCBI Taxonomy" id="933852"/>
    <lineage>
        <taxon>Eukaryota</taxon>
        <taxon>Fungi</taxon>
        <taxon>Dikarya</taxon>
        <taxon>Basidiomycota</taxon>
        <taxon>Agaricomycotina</taxon>
        <taxon>Agaricomycetes</taxon>
        <taxon>Sebacinales</taxon>
        <taxon>Serendipitaceae</taxon>
        <taxon>Serendipita</taxon>
    </lineage>
</organism>
<feature type="transmembrane region" description="Helical" evidence="2">
    <location>
        <begin position="105"/>
        <end position="127"/>
    </location>
</feature>
<dbReference type="HOGENOM" id="CLU_053377_1_0_1"/>
<evidence type="ECO:0000313" key="5">
    <source>
        <dbReference type="Proteomes" id="UP000054097"/>
    </source>
</evidence>
<evidence type="ECO:0000313" key="4">
    <source>
        <dbReference type="EMBL" id="KIM31944.1"/>
    </source>
</evidence>